<keyword evidence="3" id="KW-0274">FAD</keyword>
<accession>A0A2S9XXG9</accession>
<protein>
    <submittedName>
        <fullName evidence="6">Monomeric sarcosine oxidase</fullName>
        <ecNumber evidence="6">1.5.3.1</ecNumber>
    </submittedName>
</protein>
<gene>
    <name evidence="6" type="primary">soxA</name>
    <name evidence="6" type="ORF">ENSA5_32580</name>
</gene>
<dbReference type="PANTHER" id="PTHR10961">
    <property type="entry name" value="PEROXISOMAL SARCOSINE OXIDASE"/>
    <property type="match status" value="1"/>
</dbReference>
<dbReference type="Pfam" id="PF01266">
    <property type="entry name" value="DAO"/>
    <property type="match status" value="1"/>
</dbReference>
<dbReference type="GO" id="GO:0008115">
    <property type="term" value="F:sarcosine oxidase activity"/>
    <property type="evidence" value="ECO:0007669"/>
    <property type="project" value="UniProtKB-EC"/>
</dbReference>
<dbReference type="NCBIfam" id="NF008425">
    <property type="entry name" value="PRK11259.1"/>
    <property type="match status" value="1"/>
</dbReference>
<dbReference type="SUPFAM" id="SSF51905">
    <property type="entry name" value="FAD/NAD(P)-binding domain"/>
    <property type="match status" value="1"/>
</dbReference>
<evidence type="ECO:0000256" key="2">
    <source>
        <dbReference type="ARBA" id="ARBA00022630"/>
    </source>
</evidence>
<dbReference type="AlphaFoldDB" id="A0A2S9XXG9"/>
<feature type="domain" description="FAD dependent oxidoreductase" evidence="5">
    <location>
        <begin position="1"/>
        <end position="353"/>
    </location>
</feature>
<comment type="caution">
    <text evidence="6">The sequence shown here is derived from an EMBL/GenBank/DDBJ whole genome shotgun (WGS) entry which is preliminary data.</text>
</comment>
<dbReference type="InterPro" id="IPR036188">
    <property type="entry name" value="FAD/NAD-bd_sf"/>
</dbReference>
<evidence type="ECO:0000256" key="1">
    <source>
        <dbReference type="ARBA" id="ARBA00001974"/>
    </source>
</evidence>
<sequence length="369" mass="40342">MGLAAAWALARRGAQVELFERHGHIHGHGSHGGHTRVIRHAYHEGSDYVTLVSAADREWSALGERVGAELLVRCGLLEFGAAGDPEFEAALAALREHEIRHELMTGAAARARFGLRVPDEWPACLSPDSGYLRVTPCLDALRDEARAHGAKLHYGARVRELVSGGDRPRLLLDEGTVVAADHIVVAAGAWSKDLLGHALEPEPLQVLRRVLAWARADEPGRARLRELPVWAAFVPEGFFYGFPANDEGVSGFKLACHCSTDPRLAFMNEPVDPETVDRAVHELDLEPLRAFLARYLPDAGEISTTSTCLYTNTASGDFWIERHPGDERIVIAAGFSGHGFKFAPVIGLALAELTLDGRSELALPRFRRQ</sequence>
<reference evidence="6 7" key="1">
    <citation type="submission" date="2018-03" db="EMBL/GenBank/DDBJ databases">
        <title>Draft Genome Sequences of the Obligatory Marine Myxobacteria Enhygromyxa salina SWB005.</title>
        <authorList>
            <person name="Poehlein A."/>
            <person name="Moghaddam J.A."/>
            <person name="Harms H."/>
            <person name="Alanjari M."/>
            <person name="Koenig G.M."/>
            <person name="Daniel R."/>
            <person name="Schaeberle T.F."/>
        </authorList>
    </citation>
    <scope>NUCLEOTIDE SEQUENCE [LARGE SCALE GENOMIC DNA]</scope>
    <source>
        <strain evidence="6 7">SWB005</strain>
    </source>
</reference>
<dbReference type="SUPFAM" id="SSF54373">
    <property type="entry name" value="FAD-linked reductases, C-terminal domain"/>
    <property type="match status" value="1"/>
</dbReference>
<dbReference type="EMBL" id="PVNK01000152">
    <property type="protein sequence ID" value="PRP97565.1"/>
    <property type="molecule type" value="Genomic_DNA"/>
</dbReference>
<dbReference type="EC" id="1.5.3.1" evidence="6"/>
<evidence type="ECO:0000259" key="5">
    <source>
        <dbReference type="Pfam" id="PF01266"/>
    </source>
</evidence>
<keyword evidence="7" id="KW-1185">Reference proteome</keyword>
<evidence type="ECO:0000256" key="3">
    <source>
        <dbReference type="ARBA" id="ARBA00022827"/>
    </source>
</evidence>
<dbReference type="GO" id="GO:0050660">
    <property type="term" value="F:flavin adenine dinucleotide binding"/>
    <property type="evidence" value="ECO:0007669"/>
    <property type="project" value="InterPro"/>
</dbReference>
<evidence type="ECO:0000313" key="7">
    <source>
        <dbReference type="Proteomes" id="UP000237968"/>
    </source>
</evidence>
<keyword evidence="4 6" id="KW-0560">Oxidoreductase</keyword>
<organism evidence="6 7">
    <name type="scientific">Enhygromyxa salina</name>
    <dbReference type="NCBI Taxonomy" id="215803"/>
    <lineage>
        <taxon>Bacteria</taxon>
        <taxon>Pseudomonadati</taxon>
        <taxon>Myxococcota</taxon>
        <taxon>Polyangia</taxon>
        <taxon>Nannocystales</taxon>
        <taxon>Nannocystaceae</taxon>
        <taxon>Enhygromyxa</taxon>
    </lineage>
</organism>
<evidence type="ECO:0000256" key="4">
    <source>
        <dbReference type="ARBA" id="ARBA00023002"/>
    </source>
</evidence>
<name>A0A2S9XXG9_9BACT</name>
<dbReference type="PANTHER" id="PTHR10961:SF7">
    <property type="entry name" value="FAD DEPENDENT OXIDOREDUCTASE DOMAIN-CONTAINING PROTEIN"/>
    <property type="match status" value="1"/>
</dbReference>
<proteinExistence type="predicted"/>
<dbReference type="Gene3D" id="3.30.9.10">
    <property type="entry name" value="D-Amino Acid Oxidase, subunit A, domain 2"/>
    <property type="match status" value="1"/>
</dbReference>
<dbReference type="InterPro" id="IPR045170">
    <property type="entry name" value="MTOX"/>
</dbReference>
<keyword evidence="2" id="KW-0285">Flavoprotein</keyword>
<dbReference type="Proteomes" id="UP000237968">
    <property type="component" value="Unassembled WGS sequence"/>
</dbReference>
<comment type="cofactor">
    <cofactor evidence="1">
        <name>FAD</name>
        <dbReference type="ChEBI" id="CHEBI:57692"/>
    </cofactor>
</comment>
<dbReference type="InterPro" id="IPR006076">
    <property type="entry name" value="FAD-dep_OxRdtase"/>
</dbReference>
<evidence type="ECO:0000313" key="6">
    <source>
        <dbReference type="EMBL" id="PRP97565.1"/>
    </source>
</evidence>
<dbReference type="Gene3D" id="3.50.50.60">
    <property type="entry name" value="FAD/NAD(P)-binding domain"/>
    <property type="match status" value="1"/>
</dbReference>